<sequence>MGAPYMTSVAKCSFASAIAAILAVAAATAALESTARAEDNAQAAFFDDGILDRVTDIRGSRGRARIAQLRTRPGGQSYGRWAVEWWQWALGVPAGSNPLFDETGENCDRRQVDDTWFLSGMIFFPGDEPHPVTRECTIPAGKALFFPLANQFFSALLDDPPEERTEEFLRSIAACQEPVQAIVEIDGFRIPRPERFSTGPDGSLSPLFNVQLPPDNIFGAEAGPGDEGKIPELVLSPSAEEGVYLYVFPLSPGDHVIHWRATGCTPGNVQDITYFLTVGDELS</sequence>
<comment type="caution">
    <text evidence="2">The sequence shown here is derived from an EMBL/GenBank/DDBJ whole genome shotgun (WGS) entry which is preliminary data.</text>
</comment>
<keyword evidence="3" id="KW-1185">Reference proteome</keyword>
<protein>
    <submittedName>
        <fullName evidence="2">Uncharacterized protein</fullName>
    </submittedName>
</protein>
<organism evidence="2 3">
    <name type="scientific">Ferruginivarius sediminum</name>
    <dbReference type="NCBI Taxonomy" id="2661937"/>
    <lineage>
        <taxon>Bacteria</taxon>
        <taxon>Pseudomonadati</taxon>
        <taxon>Pseudomonadota</taxon>
        <taxon>Alphaproteobacteria</taxon>
        <taxon>Rhodospirillales</taxon>
        <taxon>Rhodospirillaceae</taxon>
        <taxon>Ferruginivarius</taxon>
    </lineage>
</organism>
<evidence type="ECO:0000313" key="2">
    <source>
        <dbReference type="EMBL" id="RDD63560.1"/>
    </source>
</evidence>
<dbReference type="EMBL" id="QPMH01000002">
    <property type="protein sequence ID" value="RDD63560.1"/>
    <property type="molecule type" value="Genomic_DNA"/>
</dbReference>
<proteinExistence type="predicted"/>
<feature type="chain" id="PRO_5016818344" evidence="1">
    <location>
        <begin position="38"/>
        <end position="283"/>
    </location>
</feature>
<dbReference type="Proteomes" id="UP000253941">
    <property type="component" value="Unassembled WGS sequence"/>
</dbReference>
<evidence type="ECO:0000313" key="3">
    <source>
        <dbReference type="Proteomes" id="UP000253941"/>
    </source>
</evidence>
<accession>A0A369TE64</accession>
<name>A0A369TE64_9PROT</name>
<gene>
    <name evidence="2" type="ORF">DRB17_03735</name>
</gene>
<dbReference type="AlphaFoldDB" id="A0A369TE64"/>
<reference evidence="2 3" key="1">
    <citation type="submission" date="2018-07" db="EMBL/GenBank/DDBJ databases">
        <title>Venubactetium sediminum gen. nov., sp. nov., isolated from a marine solar saltern.</title>
        <authorList>
            <person name="Wang S."/>
        </authorList>
    </citation>
    <scope>NUCLEOTIDE SEQUENCE [LARGE SCALE GENOMIC DNA]</scope>
    <source>
        <strain evidence="2 3">WD2A32</strain>
    </source>
</reference>
<evidence type="ECO:0000256" key="1">
    <source>
        <dbReference type="SAM" id="SignalP"/>
    </source>
</evidence>
<dbReference type="RefSeq" id="WP_114580815.1">
    <property type="nucleotide sequence ID" value="NZ_QPMH01000002.1"/>
</dbReference>
<keyword evidence="1" id="KW-0732">Signal</keyword>
<feature type="signal peptide" evidence="1">
    <location>
        <begin position="1"/>
        <end position="37"/>
    </location>
</feature>